<dbReference type="Proteomes" id="UP001595805">
    <property type="component" value="Unassembled WGS sequence"/>
</dbReference>
<dbReference type="SUPFAM" id="SSF53697">
    <property type="entry name" value="SIS domain"/>
    <property type="match status" value="1"/>
</dbReference>
<dbReference type="PROSITE" id="PS51464">
    <property type="entry name" value="SIS"/>
    <property type="match status" value="1"/>
</dbReference>
<proteinExistence type="predicted"/>
<dbReference type="InterPro" id="IPR001347">
    <property type="entry name" value="SIS_dom"/>
</dbReference>
<dbReference type="PANTHER" id="PTHR30390:SF7">
    <property type="entry name" value="PHOSPHOHEPTOSE ISOMERASE"/>
    <property type="match status" value="1"/>
</dbReference>
<reference evidence="3" key="1">
    <citation type="journal article" date="2019" name="Int. J. Syst. Evol. Microbiol.">
        <title>The Global Catalogue of Microorganisms (GCM) 10K type strain sequencing project: providing services to taxonomists for standard genome sequencing and annotation.</title>
        <authorList>
            <consortium name="The Broad Institute Genomics Platform"/>
            <consortium name="The Broad Institute Genome Sequencing Center for Infectious Disease"/>
            <person name="Wu L."/>
            <person name="Ma J."/>
        </authorList>
    </citation>
    <scope>NUCLEOTIDE SEQUENCE [LARGE SCALE GENOMIC DNA]</scope>
    <source>
        <strain evidence="3">CCUG 60523</strain>
    </source>
</reference>
<protein>
    <submittedName>
        <fullName evidence="2">Sugar isomerase domain-containing protein</fullName>
    </submittedName>
</protein>
<keyword evidence="3" id="KW-1185">Reference proteome</keyword>
<sequence>MNRSHTESYLKLLQEKLTLALGQKEKIRQAARVLAKTLKSDGWIYAFGTGHSHIFAEEIFYRAGGFARVRPILDPDLMLHIDASASTEIERREGYAATLLSGYQISSKDVLILASNSGRNAVPIEMALLAKKAGAKTICLTNLNHSQEVSSRHSSGQKLYEICDVALDNFGEIGDAGSMIPSMDAKMGATSTIIGSALLHSIQLETASLLLKAGHSPEIFHSSNTDEGEKANQRLIETYKSQVKNL</sequence>
<gene>
    <name evidence="2" type="ORF">ACFOSV_15445</name>
</gene>
<keyword evidence="2" id="KW-0413">Isomerase</keyword>
<dbReference type="InterPro" id="IPR050099">
    <property type="entry name" value="SIS_GmhA/DiaA_subfam"/>
</dbReference>
<dbReference type="Gene3D" id="3.40.50.10490">
    <property type="entry name" value="Glucose-6-phosphate isomerase like protein, domain 1"/>
    <property type="match status" value="1"/>
</dbReference>
<dbReference type="RefSeq" id="WP_377906936.1">
    <property type="nucleotide sequence ID" value="NZ_JBHRZS010000007.1"/>
</dbReference>
<dbReference type="NCBIfam" id="NF002805">
    <property type="entry name" value="PRK02947.1"/>
    <property type="match status" value="1"/>
</dbReference>
<comment type="caution">
    <text evidence="2">The sequence shown here is derived from an EMBL/GenBank/DDBJ whole genome shotgun (WGS) entry which is preliminary data.</text>
</comment>
<dbReference type="InterPro" id="IPR035472">
    <property type="entry name" value="RpiR-like_SIS"/>
</dbReference>
<evidence type="ECO:0000313" key="2">
    <source>
        <dbReference type="EMBL" id="MFC3881589.1"/>
    </source>
</evidence>
<organism evidence="2 3">
    <name type="scientific">Algoriphagus namhaensis</name>
    <dbReference type="NCBI Taxonomy" id="915353"/>
    <lineage>
        <taxon>Bacteria</taxon>
        <taxon>Pseudomonadati</taxon>
        <taxon>Bacteroidota</taxon>
        <taxon>Cytophagia</taxon>
        <taxon>Cytophagales</taxon>
        <taxon>Cyclobacteriaceae</taxon>
        <taxon>Algoriphagus</taxon>
    </lineage>
</organism>
<dbReference type="EMBL" id="JBHRZS010000007">
    <property type="protein sequence ID" value="MFC3881589.1"/>
    <property type="molecule type" value="Genomic_DNA"/>
</dbReference>
<accession>A0ABV8AWE8</accession>
<evidence type="ECO:0000313" key="3">
    <source>
        <dbReference type="Proteomes" id="UP001595805"/>
    </source>
</evidence>
<name>A0ABV8AWE8_9BACT</name>
<dbReference type="CDD" id="cd05013">
    <property type="entry name" value="SIS_RpiR"/>
    <property type="match status" value="1"/>
</dbReference>
<dbReference type="InterPro" id="IPR046348">
    <property type="entry name" value="SIS_dom_sf"/>
</dbReference>
<dbReference type="PANTHER" id="PTHR30390">
    <property type="entry name" value="SEDOHEPTULOSE 7-PHOSPHATE ISOMERASE / DNAA INITIATOR-ASSOCIATING FACTOR FOR REPLICATION INITIATION"/>
    <property type="match status" value="1"/>
</dbReference>
<evidence type="ECO:0000259" key="1">
    <source>
        <dbReference type="PROSITE" id="PS51464"/>
    </source>
</evidence>
<dbReference type="GO" id="GO:0016853">
    <property type="term" value="F:isomerase activity"/>
    <property type="evidence" value="ECO:0007669"/>
    <property type="project" value="UniProtKB-KW"/>
</dbReference>
<feature type="domain" description="SIS" evidence="1">
    <location>
        <begin position="34"/>
        <end position="212"/>
    </location>
</feature>
<dbReference type="Pfam" id="PF13580">
    <property type="entry name" value="SIS_2"/>
    <property type="match status" value="1"/>
</dbReference>